<dbReference type="InterPro" id="IPR029159">
    <property type="entry name" value="CA109-like"/>
</dbReference>
<dbReference type="AlphaFoldDB" id="A0A6B0V6K6"/>
<dbReference type="GO" id="GO:0005634">
    <property type="term" value="C:nucleus"/>
    <property type="evidence" value="ECO:0007669"/>
    <property type="project" value="TreeGrafter"/>
</dbReference>
<dbReference type="Pfam" id="PF15011">
    <property type="entry name" value="CA109-like"/>
    <property type="match status" value="1"/>
</dbReference>
<keyword evidence="1" id="KW-0175">Coiled coil</keyword>
<evidence type="ECO:0000256" key="1">
    <source>
        <dbReference type="SAM" id="Coils"/>
    </source>
</evidence>
<proteinExistence type="predicted"/>
<name>A0A6B0V6K6_IXORI</name>
<organism evidence="2">
    <name type="scientific">Ixodes ricinus</name>
    <name type="common">Common tick</name>
    <name type="synonym">Acarus ricinus</name>
    <dbReference type="NCBI Taxonomy" id="34613"/>
    <lineage>
        <taxon>Eukaryota</taxon>
        <taxon>Metazoa</taxon>
        <taxon>Ecdysozoa</taxon>
        <taxon>Arthropoda</taxon>
        <taxon>Chelicerata</taxon>
        <taxon>Arachnida</taxon>
        <taxon>Acari</taxon>
        <taxon>Parasitiformes</taxon>
        <taxon>Ixodida</taxon>
        <taxon>Ixodoidea</taxon>
        <taxon>Ixodidae</taxon>
        <taxon>Ixodinae</taxon>
        <taxon>Ixodes</taxon>
    </lineage>
</organism>
<dbReference type="PANTHER" id="PTHR16234:SF5">
    <property type="entry name" value="AFG2-INTERACTING RIBOSOME MATURATION FACTOR"/>
    <property type="match status" value="1"/>
</dbReference>
<evidence type="ECO:0000313" key="2">
    <source>
        <dbReference type="EMBL" id="MXU96928.1"/>
    </source>
</evidence>
<accession>A0A6B0V6K6</accession>
<dbReference type="PANTHER" id="PTHR16234">
    <property type="entry name" value="SIMILAR TO HYPOTHETICAL PROTEIN FLJ20508"/>
    <property type="match status" value="1"/>
</dbReference>
<feature type="coiled-coil region" evidence="1">
    <location>
        <begin position="81"/>
        <end position="108"/>
    </location>
</feature>
<reference evidence="2" key="1">
    <citation type="submission" date="2019-12" db="EMBL/GenBank/DDBJ databases">
        <title>An insight into the sialome of adult female Ixodes ricinus ticks feeding for 6 days.</title>
        <authorList>
            <person name="Perner J."/>
            <person name="Ribeiro J.M.C."/>
        </authorList>
    </citation>
    <scope>NUCLEOTIDE SEQUENCE</scope>
    <source>
        <strain evidence="2">Semi-engorged</strain>
        <tissue evidence="2">Salivary glands</tissue>
    </source>
</reference>
<dbReference type="EMBL" id="GIFC01014845">
    <property type="protein sequence ID" value="MXU96928.1"/>
    <property type="molecule type" value="Transcribed_RNA"/>
</dbReference>
<dbReference type="GO" id="GO:0005737">
    <property type="term" value="C:cytoplasm"/>
    <property type="evidence" value="ECO:0007669"/>
    <property type="project" value="TreeGrafter"/>
</dbReference>
<sequence length="236" mass="26813">MATGPTGPSVHDDVSPLRREFKHAMCMIRDQKAAWEKHMEESRPHLSSVLTLSEILSSCVAAKLVASDLVSRYPDIRQRVMRKVENELLEEKAKLENTVKLLKRAQNMLSGACQKALHASEEHRQGLRVEDICLRTETEPSVADMVEWVMDAERHFSSQYPFEALNLLRVSLQLLRHCCLNLGYSVCAREFLLENMSLGENFAAQKFAREWADDASMLAVLNEMLCTASFLMEAKD</sequence>
<protein>
    <submittedName>
        <fullName evidence="2">Uncharacterized protein</fullName>
    </submittedName>
</protein>